<dbReference type="EMBL" id="LR134155">
    <property type="protein sequence ID" value="VEA70091.1"/>
    <property type="molecule type" value="Genomic_DNA"/>
</dbReference>
<dbReference type="AlphaFoldDB" id="A0A447QJD0"/>
<dbReference type="InterPro" id="IPR015073">
    <property type="entry name" value="DUF1883"/>
</dbReference>
<accession>A0A447QJD0</accession>
<dbReference type="InterPro" id="IPR036488">
    <property type="entry name" value="DUF1883-like_sf"/>
</dbReference>
<dbReference type="Gene3D" id="4.10.1210.10">
    <property type="entry name" value="Atu1913-like"/>
    <property type="match status" value="1"/>
</dbReference>
<protein>
    <submittedName>
        <fullName evidence="2">Domain of uncharacterized function (DUF1883)</fullName>
    </submittedName>
</protein>
<organism evidence="2 3">
    <name type="scientific">Serratia rubidaea</name>
    <name type="common">Serratia marinorubra</name>
    <dbReference type="NCBI Taxonomy" id="61652"/>
    <lineage>
        <taxon>Bacteria</taxon>
        <taxon>Pseudomonadati</taxon>
        <taxon>Pseudomonadota</taxon>
        <taxon>Gammaproteobacteria</taxon>
        <taxon>Enterobacterales</taxon>
        <taxon>Yersiniaceae</taxon>
        <taxon>Serratia</taxon>
    </lineage>
</organism>
<feature type="domain" description="DUF1883" evidence="1">
    <location>
        <begin position="1"/>
        <end position="76"/>
    </location>
</feature>
<evidence type="ECO:0000313" key="3">
    <source>
        <dbReference type="Proteomes" id="UP000271603"/>
    </source>
</evidence>
<dbReference type="Pfam" id="PF08980">
    <property type="entry name" value="DUF1883"/>
    <property type="match status" value="1"/>
</dbReference>
<sequence length="88" mass="9575">MDFLHAQLHLKTGDVVEVHCDRPCTILLMDDAAFAGYTHGQPGCHHGGHCDELPARFTAPADGVWHVVIDAGQFNSALTHSINIYPVN</sequence>
<name>A0A447QJD0_SERRU</name>
<reference evidence="2 3" key="1">
    <citation type="submission" date="2018-12" db="EMBL/GenBank/DDBJ databases">
        <authorList>
            <consortium name="Pathogen Informatics"/>
        </authorList>
    </citation>
    <scope>NUCLEOTIDE SEQUENCE [LARGE SCALE GENOMIC DNA]</scope>
    <source>
        <strain evidence="2 3">NCTC9419</strain>
    </source>
</reference>
<proteinExistence type="predicted"/>
<evidence type="ECO:0000313" key="2">
    <source>
        <dbReference type="EMBL" id="VEA70091.1"/>
    </source>
</evidence>
<dbReference type="STRING" id="61652.AXX16_1235"/>
<dbReference type="Proteomes" id="UP000271603">
    <property type="component" value="Chromosome"/>
</dbReference>
<dbReference type="SUPFAM" id="SSF141099">
    <property type="entry name" value="Atu1913-like"/>
    <property type="match status" value="1"/>
</dbReference>
<gene>
    <name evidence="2" type="ORF">NCTC9419_01583</name>
</gene>
<evidence type="ECO:0000259" key="1">
    <source>
        <dbReference type="Pfam" id="PF08980"/>
    </source>
</evidence>